<dbReference type="SUPFAM" id="SSF54001">
    <property type="entry name" value="Cysteine proteinases"/>
    <property type="match status" value="1"/>
</dbReference>
<keyword evidence="5" id="KW-0732">Signal</keyword>
<comment type="similarity">
    <text evidence="1">Belongs to the peptidase C40 family.</text>
</comment>
<dbReference type="PANTHER" id="PTHR47053:SF1">
    <property type="entry name" value="MUREIN DD-ENDOPEPTIDASE MEPH-RELATED"/>
    <property type="match status" value="1"/>
</dbReference>
<dbReference type="RefSeq" id="WP_278638280.1">
    <property type="nucleotide sequence ID" value="NZ_JAGZZP010000016.1"/>
</dbReference>
<evidence type="ECO:0000256" key="2">
    <source>
        <dbReference type="ARBA" id="ARBA00022670"/>
    </source>
</evidence>
<feature type="domain" description="NlpC/P60" evidence="6">
    <location>
        <begin position="129"/>
        <end position="250"/>
    </location>
</feature>
<dbReference type="InterPro" id="IPR051202">
    <property type="entry name" value="Peptidase_C40"/>
</dbReference>
<evidence type="ECO:0000256" key="5">
    <source>
        <dbReference type="SAM" id="SignalP"/>
    </source>
</evidence>
<reference evidence="7" key="1">
    <citation type="submission" date="2021-02" db="EMBL/GenBank/DDBJ databases">
        <title>Infant gut strain persistence is associated with maternal origin, phylogeny, and functional potential including surface adhesion and iron acquisition.</title>
        <authorList>
            <person name="Lou Y.C."/>
        </authorList>
    </citation>
    <scope>NUCLEOTIDE SEQUENCE</scope>
    <source>
        <strain evidence="7">L3_060_052G1_dasL3_060_052G1_concoct_1</strain>
    </source>
</reference>
<dbReference type="AlphaFoldDB" id="A0A943XV78"/>
<dbReference type="PANTHER" id="PTHR47053">
    <property type="entry name" value="MUREIN DD-ENDOPEPTIDASE MEPH-RELATED"/>
    <property type="match status" value="1"/>
</dbReference>
<dbReference type="Proteomes" id="UP000748991">
    <property type="component" value="Unassembled WGS sequence"/>
</dbReference>
<dbReference type="Gene3D" id="3.90.1720.10">
    <property type="entry name" value="endopeptidase domain like (from Nostoc punctiforme)"/>
    <property type="match status" value="1"/>
</dbReference>
<keyword evidence="4" id="KW-0788">Thiol protease</keyword>
<keyword evidence="2" id="KW-0645">Protease</keyword>
<name>A0A943XV78_9FIRM</name>
<dbReference type="PROSITE" id="PS51257">
    <property type="entry name" value="PROKAR_LIPOPROTEIN"/>
    <property type="match status" value="1"/>
</dbReference>
<dbReference type="InterPro" id="IPR038765">
    <property type="entry name" value="Papain-like_cys_pep_sf"/>
</dbReference>
<keyword evidence="3" id="KW-0378">Hydrolase</keyword>
<dbReference type="GO" id="GO:0008234">
    <property type="term" value="F:cysteine-type peptidase activity"/>
    <property type="evidence" value="ECO:0007669"/>
    <property type="project" value="UniProtKB-KW"/>
</dbReference>
<comment type="caution">
    <text evidence="7">The sequence shown here is derived from an EMBL/GenBank/DDBJ whole genome shotgun (WGS) entry which is preliminary data.</text>
</comment>
<evidence type="ECO:0000256" key="4">
    <source>
        <dbReference type="ARBA" id="ARBA00022807"/>
    </source>
</evidence>
<dbReference type="EMBL" id="JAGZZP010000016">
    <property type="protein sequence ID" value="MBS6535622.1"/>
    <property type="molecule type" value="Genomic_DNA"/>
</dbReference>
<dbReference type="InterPro" id="IPR000064">
    <property type="entry name" value="NLP_P60_dom"/>
</dbReference>
<evidence type="ECO:0000313" key="8">
    <source>
        <dbReference type="Proteomes" id="UP000748991"/>
    </source>
</evidence>
<protein>
    <submittedName>
        <fullName evidence="7">C40 family peptidase</fullName>
    </submittedName>
</protein>
<accession>A0A943XV78</accession>
<gene>
    <name evidence="7" type="ORF">KH327_07305</name>
</gene>
<dbReference type="Pfam" id="PF00877">
    <property type="entry name" value="NLPC_P60"/>
    <property type="match status" value="1"/>
</dbReference>
<dbReference type="PROSITE" id="PS51935">
    <property type="entry name" value="NLPC_P60"/>
    <property type="match status" value="1"/>
</dbReference>
<sequence length="250" mass="28192">MQLKNVKDFRKKSLPCAMLAFTMFACINSVYAENNTEAYADNRGFFTEDVNEFSVNQEYDYSSNDEYDIEKKDSIDTDGFFTDEINVEDTSQIYVENTDTISFIEEGSRLYDSIHSIENLEKSYISPNNNLRKVILQRAFSQIGLPYIWGSSNPWSSFDCSGLSTYAYKGAGIMLPRTSYNQALIGLTIPLSEAKAGDLLFFGKGGVSHVGIYTGNNTMVHASPNKGVCYVDLSEYNMSNFKWAKNIIDF</sequence>
<feature type="signal peptide" evidence="5">
    <location>
        <begin position="1"/>
        <end position="32"/>
    </location>
</feature>
<evidence type="ECO:0000313" key="7">
    <source>
        <dbReference type="EMBL" id="MBS6535622.1"/>
    </source>
</evidence>
<feature type="chain" id="PRO_5037900312" evidence="5">
    <location>
        <begin position="33"/>
        <end position="250"/>
    </location>
</feature>
<proteinExistence type="inferred from homology"/>
<dbReference type="GO" id="GO:0006508">
    <property type="term" value="P:proteolysis"/>
    <property type="evidence" value="ECO:0007669"/>
    <property type="project" value="UniProtKB-KW"/>
</dbReference>
<evidence type="ECO:0000256" key="1">
    <source>
        <dbReference type="ARBA" id="ARBA00007074"/>
    </source>
</evidence>
<evidence type="ECO:0000256" key="3">
    <source>
        <dbReference type="ARBA" id="ARBA00022801"/>
    </source>
</evidence>
<organism evidence="7 8">
    <name type="scientific">Peptoniphilus harei</name>
    <dbReference type="NCBI Taxonomy" id="54005"/>
    <lineage>
        <taxon>Bacteria</taxon>
        <taxon>Bacillati</taxon>
        <taxon>Bacillota</taxon>
        <taxon>Tissierellia</taxon>
        <taxon>Tissierellales</taxon>
        <taxon>Peptoniphilaceae</taxon>
        <taxon>Peptoniphilus</taxon>
    </lineage>
</organism>
<evidence type="ECO:0000259" key="6">
    <source>
        <dbReference type="PROSITE" id="PS51935"/>
    </source>
</evidence>